<organism evidence="4 5">
    <name type="scientific">Spiroplasma chinense</name>
    <dbReference type="NCBI Taxonomy" id="216932"/>
    <lineage>
        <taxon>Bacteria</taxon>
        <taxon>Bacillati</taxon>
        <taxon>Mycoplasmatota</taxon>
        <taxon>Mollicutes</taxon>
        <taxon>Entomoplasmatales</taxon>
        <taxon>Spiroplasmataceae</taxon>
        <taxon>Spiroplasma</taxon>
    </lineage>
</organism>
<evidence type="ECO:0000259" key="3">
    <source>
        <dbReference type="PROSITE" id="PS51186"/>
    </source>
</evidence>
<dbReference type="Proteomes" id="UP000323144">
    <property type="component" value="Chromosome"/>
</dbReference>
<feature type="domain" description="N-acetyltransferase" evidence="3">
    <location>
        <begin position="3"/>
        <end position="163"/>
    </location>
</feature>
<evidence type="ECO:0000256" key="2">
    <source>
        <dbReference type="ARBA" id="ARBA00023315"/>
    </source>
</evidence>
<reference evidence="4 5" key="1">
    <citation type="submission" date="2019-08" db="EMBL/GenBank/DDBJ databases">
        <title>Complete genome sequence of Spiroplasma chinense CCH (DSM 19755).</title>
        <authorList>
            <person name="Shen H.-Y."/>
            <person name="Lin Y.-C."/>
            <person name="Chou L."/>
            <person name="Kuo C.-H."/>
        </authorList>
    </citation>
    <scope>NUCLEOTIDE SEQUENCE [LARGE SCALE GENOMIC DNA]</scope>
    <source>
        <strain evidence="4 5">CCH</strain>
    </source>
</reference>
<dbReference type="SUPFAM" id="SSF55729">
    <property type="entry name" value="Acyl-CoA N-acyltransferases (Nat)"/>
    <property type="match status" value="1"/>
</dbReference>
<keyword evidence="1 4" id="KW-0808">Transferase</keyword>
<gene>
    <name evidence="4" type="ORF">SCHIN_v1c11600</name>
</gene>
<dbReference type="PANTHER" id="PTHR10908">
    <property type="entry name" value="SEROTONIN N-ACETYLTRANSFERASE"/>
    <property type="match status" value="1"/>
</dbReference>
<dbReference type="Gene3D" id="3.40.630.30">
    <property type="match status" value="1"/>
</dbReference>
<sequence>MYIKFDKAVLSDLDKIYQIEVENFVPQEVLSRETYKERIEKISSSFIVARDELGKVMGFIVGKSSSSLYLEDEVFTITKENIDSDPYYWVVTLAVDKECQKFKIGSRLIQNFLEQAKSEGKKAVSLTCVKELVTYYEKFNFKNHGVSESKFAGHTWYNMVFEF</sequence>
<dbReference type="RefSeq" id="WP_166508712.1">
    <property type="nucleotide sequence ID" value="NZ_CP043026.1"/>
</dbReference>
<dbReference type="KEGG" id="schi:SCHIN_v1c11600"/>
<dbReference type="Pfam" id="PF13673">
    <property type="entry name" value="Acetyltransf_10"/>
    <property type="match status" value="1"/>
</dbReference>
<name>A0A5B9Y6A5_9MOLU</name>
<dbReference type="PROSITE" id="PS51186">
    <property type="entry name" value="GNAT"/>
    <property type="match status" value="1"/>
</dbReference>
<dbReference type="AlphaFoldDB" id="A0A5B9Y6A5"/>
<dbReference type="InterPro" id="IPR051635">
    <property type="entry name" value="SNAT-like"/>
</dbReference>
<accession>A0A5B9Y6A5</accession>
<keyword evidence="5" id="KW-1185">Reference proteome</keyword>
<evidence type="ECO:0000313" key="5">
    <source>
        <dbReference type="Proteomes" id="UP000323144"/>
    </source>
</evidence>
<dbReference type="PANTHER" id="PTHR10908:SF0">
    <property type="entry name" value="SEROTONIN N-ACETYLTRANSFERASE"/>
    <property type="match status" value="1"/>
</dbReference>
<dbReference type="EMBL" id="CP043026">
    <property type="protein sequence ID" value="QEH62353.1"/>
    <property type="molecule type" value="Genomic_DNA"/>
</dbReference>
<dbReference type="InterPro" id="IPR016181">
    <property type="entry name" value="Acyl_CoA_acyltransferase"/>
</dbReference>
<dbReference type="CDD" id="cd04301">
    <property type="entry name" value="NAT_SF"/>
    <property type="match status" value="1"/>
</dbReference>
<proteinExistence type="predicted"/>
<dbReference type="InterPro" id="IPR000182">
    <property type="entry name" value="GNAT_dom"/>
</dbReference>
<protein>
    <submittedName>
        <fullName evidence="4">GNAT family N-acetyltransferase</fullName>
    </submittedName>
</protein>
<keyword evidence="2" id="KW-0012">Acyltransferase</keyword>
<evidence type="ECO:0000256" key="1">
    <source>
        <dbReference type="ARBA" id="ARBA00022679"/>
    </source>
</evidence>
<evidence type="ECO:0000313" key="4">
    <source>
        <dbReference type="EMBL" id="QEH62353.1"/>
    </source>
</evidence>
<dbReference type="GO" id="GO:0008080">
    <property type="term" value="F:N-acetyltransferase activity"/>
    <property type="evidence" value="ECO:0007669"/>
    <property type="project" value="UniProtKB-ARBA"/>
</dbReference>